<dbReference type="AlphaFoldDB" id="A0A1E5W6B6"/>
<gene>
    <name evidence="2" type="ORF">BAE44_0006063</name>
</gene>
<evidence type="ECO:0000313" key="2">
    <source>
        <dbReference type="EMBL" id="OEL32917.1"/>
    </source>
</evidence>
<dbReference type="OrthoDB" id="651695at2759"/>
<dbReference type="Proteomes" id="UP000095767">
    <property type="component" value="Unassembled WGS sequence"/>
</dbReference>
<sequence>MSSGSDERPTRSTTGHRELLPRHPSLAATASTAAAPSLRAYLRFPPLLLCCPRFRFEILKFVGLSCSNTTIGSDWFLFDNRFFLEFKSQESDLIRVIIQGKIESLCAGQWRATSKERGMPKRRRGERDGGRTAERPRQRHLYLVFDDWGCGYSIRKVKLPSDSGAGAEQRLPHALFGVVAQRRFPHHITSAFGSRIIDLHPNKCRAAQIIDVRTRSIVFGPVPNYPDDPIYFSVGGDKLFALDSGTFDFCPWPVGDDSPLEQPDAEFDSDGVAAATGHGASSQGYHYHSTGWMLPPTPCTPTDRPSSSAPRLTMPSRPHSPSTRGSLCGNVLASGCCPSGLHRPRTL</sequence>
<evidence type="ECO:0000256" key="1">
    <source>
        <dbReference type="SAM" id="MobiDB-lite"/>
    </source>
</evidence>
<dbReference type="EMBL" id="LWDX02020156">
    <property type="protein sequence ID" value="OEL32917.1"/>
    <property type="molecule type" value="Genomic_DNA"/>
</dbReference>
<dbReference type="InterPro" id="IPR012871">
    <property type="entry name" value="DUF1668_ORYSA"/>
</dbReference>
<organism evidence="2 3">
    <name type="scientific">Dichanthelium oligosanthes</name>
    <dbReference type="NCBI Taxonomy" id="888268"/>
    <lineage>
        <taxon>Eukaryota</taxon>
        <taxon>Viridiplantae</taxon>
        <taxon>Streptophyta</taxon>
        <taxon>Embryophyta</taxon>
        <taxon>Tracheophyta</taxon>
        <taxon>Spermatophyta</taxon>
        <taxon>Magnoliopsida</taxon>
        <taxon>Liliopsida</taxon>
        <taxon>Poales</taxon>
        <taxon>Poaceae</taxon>
        <taxon>PACMAD clade</taxon>
        <taxon>Panicoideae</taxon>
        <taxon>Panicodae</taxon>
        <taxon>Paniceae</taxon>
        <taxon>Dichantheliinae</taxon>
        <taxon>Dichanthelium</taxon>
    </lineage>
</organism>
<keyword evidence="3" id="KW-1185">Reference proteome</keyword>
<protein>
    <submittedName>
        <fullName evidence="2">Uncharacterized protein</fullName>
    </submittedName>
</protein>
<accession>A0A1E5W6B6</accession>
<feature type="region of interest" description="Disordered" evidence="1">
    <location>
        <begin position="296"/>
        <end position="326"/>
    </location>
</feature>
<proteinExistence type="predicted"/>
<feature type="region of interest" description="Disordered" evidence="1">
    <location>
        <begin position="113"/>
        <end position="134"/>
    </location>
</feature>
<name>A0A1E5W6B6_9POAL</name>
<evidence type="ECO:0000313" key="3">
    <source>
        <dbReference type="Proteomes" id="UP000095767"/>
    </source>
</evidence>
<feature type="region of interest" description="Disordered" evidence="1">
    <location>
        <begin position="1"/>
        <end position="21"/>
    </location>
</feature>
<reference evidence="2 3" key="1">
    <citation type="submission" date="2016-09" db="EMBL/GenBank/DDBJ databases">
        <title>The draft genome of Dichanthelium oligosanthes: A C3 panicoid grass species.</title>
        <authorList>
            <person name="Studer A.J."/>
            <person name="Schnable J.C."/>
            <person name="Brutnell T.P."/>
        </authorList>
    </citation>
    <scope>NUCLEOTIDE SEQUENCE [LARGE SCALE GENOMIC DNA]</scope>
    <source>
        <strain evidence="3">cv. Kellogg 1175</strain>
        <tissue evidence="2">Leaf</tissue>
    </source>
</reference>
<dbReference type="Pfam" id="PF07893">
    <property type="entry name" value="DUF1668"/>
    <property type="match status" value="1"/>
</dbReference>
<comment type="caution">
    <text evidence="2">The sequence shown here is derived from an EMBL/GenBank/DDBJ whole genome shotgun (WGS) entry which is preliminary data.</text>
</comment>